<dbReference type="Proteomes" id="UP000681722">
    <property type="component" value="Unassembled WGS sequence"/>
</dbReference>
<dbReference type="Pfam" id="PF10228">
    <property type="entry name" value="HPF1"/>
    <property type="match status" value="1"/>
</dbReference>
<dbReference type="OrthoDB" id="416496at2759"/>
<evidence type="ECO:0000256" key="5">
    <source>
        <dbReference type="ARBA" id="ARBA00023242"/>
    </source>
</evidence>
<accession>A0A815M688</accession>
<dbReference type="GO" id="GO:0072572">
    <property type="term" value="F:poly-ADP-D-ribose binding"/>
    <property type="evidence" value="ECO:0007669"/>
    <property type="project" value="TreeGrafter"/>
</dbReference>
<dbReference type="GO" id="GO:0006974">
    <property type="term" value="P:DNA damage response"/>
    <property type="evidence" value="ECO:0007669"/>
    <property type="project" value="InterPro"/>
</dbReference>
<feature type="non-terminal residue" evidence="6">
    <location>
        <position position="67"/>
    </location>
</feature>
<proteinExistence type="inferred from homology"/>
<evidence type="ECO:0000256" key="3">
    <source>
        <dbReference type="ARBA" id="ARBA00010803"/>
    </source>
</evidence>
<evidence type="ECO:0000313" key="6">
    <source>
        <dbReference type="EMBL" id="CAF1419743.1"/>
    </source>
</evidence>
<keyword evidence="5" id="KW-0539">Nucleus</keyword>
<evidence type="ECO:0000256" key="4">
    <source>
        <dbReference type="ARBA" id="ARBA00022454"/>
    </source>
</evidence>
<organism evidence="6 8">
    <name type="scientific">Didymodactylos carnosus</name>
    <dbReference type="NCBI Taxonomy" id="1234261"/>
    <lineage>
        <taxon>Eukaryota</taxon>
        <taxon>Metazoa</taxon>
        <taxon>Spiralia</taxon>
        <taxon>Gnathifera</taxon>
        <taxon>Rotifera</taxon>
        <taxon>Eurotatoria</taxon>
        <taxon>Bdelloidea</taxon>
        <taxon>Philodinida</taxon>
        <taxon>Philodinidae</taxon>
        <taxon>Didymodactylos</taxon>
    </lineage>
</organism>
<reference evidence="6" key="1">
    <citation type="submission" date="2021-02" db="EMBL/GenBank/DDBJ databases">
        <authorList>
            <person name="Nowell W R."/>
        </authorList>
    </citation>
    <scope>NUCLEOTIDE SEQUENCE</scope>
</reference>
<evidence type="ECO:0000256" key="2">
    <source>
        <dbReference type="ARBA" id="ARBA00004286"/>
    </source>
</evidence>
<dbReference type="PANTHER" id="PTHR13386">
    <property type="entry name" value="HISTONE PARYLATION FACTOR 1"/>
    <property type="match status" value="1"/>
</dbReference>
<dbReference type="InterPro" id="IPR019361">
    <property type="entry name" value="HPF1"/>
</dbReference>
<gene>
    <name evidence="6" type="ORF">GPM918_LOCUS33694</name>
    <name evidence="7" type="ORF">SRO942_LOCUS34380</name>
</gene>
<comment type="caution">
    <text evidence="6">The sequence shown here is derived from an EMBL/GenBank/DDBJ whole genome shotgun (WGS) entry which is preliminary data.</text>
</comment>
<dbReference type="GO" id="GO:0042393">
    <property type="term" value="F:histone binding"/>
    <property type="evidence" value="ECO:0007669"/>
    <property type="project" value="InterPro"/>
</dbReference>
<dbReference type="GO" id="GO:0005694">
    <property type="term" value="C:chromosome"/>
    <property type="evidence" value="ECO:0007669"/>
    <property type="project" value="UniProtKB-SubCell"/>
</dbReference>
<name>A0A815M688_9BILA</name>
<dbReference type="GO" id="GO:0005634">
    <property type="term" value="C:nucleus"/>
    <property type="evidence" value="ECO:0007669"/>
    <property type="project" value="UniProtKB-SubCell"/>
</dbReference>
<keyword evidence="4" id="KW-0158">Chromosome</keyword>
<sequence length="67" mass="7926">MNEESPREVLKSLNFELVSPFEIVDGYRRSCSTVPNLHLHYQYYYDVPEFMTVIKGDGTTQFHIGYY</sequence>
<protein>
    <submittedName>
        <fullName evidence="6">Uncharacterized protein</fullName>
    </submittedName>
</protein>
<dbReference type="PANTHER" id="PTHR13386:SF1">
    <property type="entry name" value="HISTONE PARYLATION FACTOR 1"/>
    <property type="match status" value="1"/>
</dbReference>
<feature type="non-terminal residue" evidence="6">
    <location>
        <position position="1"/>
    </location>
</feature>
<dbReference type="AlphaFoldDB" id="A0A815M688"/>
<evidence type="ECO:0000313" key="7">
    <source>
        <dbReference type="EMBL" id="CAF4303624.1"/>
    </source>
</evidence>
<evidence type="ECO:0000256" key="1">
    <source>
        <dbReference type="ARBA" id="ARBA00004123"/>
    </source>
</evidence>
<comment type="similarity">
    <text evidence="3">Belongs to the HPF1 family.</text>
</comment>
<dbReference type="Proteomes" id="UP000663829">
    <property type="component" value="Unassembled WGS sequence"/>
</dbReference>
<comment type="subcellular location">
    <subcellularLocation>
        <location evidence="2">Chromosome</location>
    </subcellularLocation>
    <subcellularLocation>
        <location evidence="1">Nucleus</location>
    </subcellularLocation>
</comment>
<dbReference type="EMBL" id="CAJOBC010083569">
    <property type="protein sequence ID" value="CAF4303624.1"/>
    <property type="molecule type" value="Genomic_DNA"/>
</dbReference>
<keyword evidence="8" id="KW-1185">Reference proteome</keyword>
<dbReference type="EMBL" id="CAJNOQ010018142">
    <property type="protein sequence ID" value="CAF1419743.1"/>
    <property type="molecule type" value="Genomic_DNA"/>
</dbReference>
<evidence type="ECO:0000313" key="8">
    <source>
        <dbReference type="Proteomes" id="UP000663829"/>
    </source>
</evidence>